<name>A0A558DQS2_9GAMM</name>
<keyword evidence="6" id="KW-1185">Reference proteome</keyword>
<accession>A0A558DQS2</accession>
<dbReference type="GO" id="GO:0003700">
    <property type="term" value="F:DNA-binding transcription factor activity"/>
    <property type="evidence" value="ECO:0007669"/>
    <property type="project" value="InterPro"/>
</dbReference>
<comment type="caution">
    <text evidence="5">The sequence shown here is derived from an EMBL/GenBank/DDBJ whole genome shotgun (WGS) entry which is preliminary data.</text>
</comment>
<dbReference type="SMART" id="SM00342">
    <property type="entry name" value="HTH_ARAC"/>
    <property type="match status" value="1"/>
</dbReference>
<keyword evidence="2" id="KW-0238">DNA-binding</keyword>
<protein>
    <submittedName>
        <fullName evidence="5">AraC family transcriptional regulator</fullName>
    </submittedName>
</protein>
<dbReference type="Pfam" id="PF06719">
    <property type="entry name" value="AraC_N"/>
    <property type="match status" value="1"/>
</dbReference>
<dbReference type="Pfam" id="PF12833">
    <property type="entry name" value="HTH_18"/>
    <property type="match status" value="1"/>
</dbReference>
<dbReference type="PROSITE" id="PS00041">
    <property type="entry name" value="HTH_ARAC_FAMILY_1"/>
    <property type="match status" value="1"/>
</dbReference>
<dbReference type="SUPFAM" id="SSF46689">
    <property type="entry name" value="Homeodomain-like"/>
    <property type="match status" value="2"/>
</dbReference>
<dbReference type="InterPro" id="IPR020449">
    <property type="entry name" value="Tscrpt_reg_AraC-type_HTH"/>
</dbReference>
<dbReference type="Gene3D" id="1.10.10.60">
    <property type="entry name" value="Homeodomain-like"/>
    <property type="match status" value="1"/>
</dbReference>
<dbReference type="PANTHER" id="PTHR46796">
    <property type="entry name" value="HTH-TYPE TRANSCRIPTIONAL ACTIVATOR RHAS-RELATED"/>
    <property type="match status" value="1"/>
</dbReference>
<feature type="domain" description="HTH araC/xylS-type" evidence="4">
    <location>
        <begin position="201"/>
        <end position="298"/>
    </location>
</feature>
<dbReference type="GO" id="GO:0043565">
    <property type="term" value="F:sequence-specific DNA binding"/>
    <property type="evidence" value="ECO:0007669"/>
    <property type="project" value="InterPro"/>
</dbReference>
<evidence type="ECO:0000313" key="5">
    <source>
        <dbReference type="EMBL" id="TVO73434.1"/>
    </source>
</evidence>
<dbReference type="Proteomes" id="UP000316649">
    <property type="component" value="Unassembled WGS sequence"/>
</dbReference>
<dbReference type="InterPro" id="IPR009594">
    <property type="entry name" value="Tscrpt_reg_HTH_AraC_N"/>
</dbReference>
<keyword evidence="1" id="KW-0805">Transcription regulation</keyword>
<evidence type="ECO:0000256" key="2">
    <source>
        <dbReference type="ARBA" id="ARBA00023125"/>
    </source>
</evidence>
<reference evidence="5 6" key="1">
    <citation type="submission" date="2019-07" db="EMBL/GenBank/DDBJ databases">
        <title>The pathways for chlorine oxyanion respiration interact through the shared metabolite chlorate.</title>
        <authorList>
            <person name="Barnum T.P."/>
            <person name="Cheng Y."/>
            <person name="Hill K.A."/>
            <person name="Lucas L.N."/>
            <person name="Carlson H.K."/>
            <person name="Coates J.D."/>
        </authorList>
    </citation>
    <scope>NUCLEOTIDE SEQUENCE [LARGE SCALE GENOMIC DNA]</scope>
    <source>
        <strain evidence="5 6">BK-1</strain>
    </source>
</reference>
<evidence type="ECO:0000313" key="6">
    <source>
        <dbReference type="Proteomes" id="UP000316649"/>
    </source>
</evidence>
<organism evidence="5 6">
    <name type="scientific">Sedimenticola selenatireducens</name>
    <dbReference type="NCBI Taxonomy" id="191960"/>
    <lineage>
        <taxon>Bacteria</taxon>
        <taxon>Pseudomonadati</taxon>
        <taxon>Pseudomonadota</taxon>
        <taxon>Gammaproteobacteria</taxon>
        <taxon>Chromatiales</taxon>
        <taxon>Sedimenticolaceae</taxon>
        <taxon>Sedimenticola</taxon>
    </lineage>
</organism>
<dbReference type="InterPro" id="IPR009057">
    <property type="entry name" value="Homeodomain-like_sf"/>
</dbReference>
<evidence type="ECO:0000259" key="4">
    <source>
        <dbReference type="PROSITE" id="PS01124"/>
    </source>
</evidence>
<proteinExistence type="predicted"/>
<dbReference type="RefSeq" id="WP_144359156.1">
    <property type="nucleotide sequence ID" value="NZ_VMNH01000013.1"/>
</dbReference>
<gene>
    <name evidence="5" type="ORF">FHP88_11145</name>
</gene>
<dbReference type="InterPro" id="IPR018062">
    <property type="entry name" value="HTH_AraC-typ_CS"/>
</dbReference>
<evidence type="ECO:0000256" key="1">
    <source>
        <dbReference type="ARBA" id="ARBA00023015"/>
    </source>
</evidence>
<dbReference type="InterPro" id="IPR018060">
    <property type="entry name" value="HTH_AraC"/>
</dbReference>
<dbReference type="PROSITE" id="PS01124">
    <property type="entry name" value="HTH_ARAC_FAMILY_2"/>
    <property type="match status" value="1"/>
</dbReference>
<dbReference type="OrthoDB" id="9783876at2"/>
<dbReference type="AlphaFoldDB" id="A0A558DQS2"/>
<sequence>MRSAELSKLRQPQKLVENRISFAGPESELSIYDTYYAASRVGLDADQLLYCGMVKGRKIMHDKHDTADQVFLPHESFVMAPGEYVEIDFPDATIANPTTCLTVEISKEKVEKLSERMMDVYPLESGPEGWHYSSQILHTHHTSETQHLLMRLVSFFTENHPDRDVMVDFGVSELIIRMLRHQEREFLLNYCRNTPDSSGLSSALNHIEKHLSEPLDIDRLTKLACMSRSRLYTEFKNQLGCSPSELQQQLRLKQAAKRLEKGEQITAVCYDLGFSNPSHFSRRFRDFFGHSPRAYQNRSTQARQ</sequence>
<evidence type="ECO:0000256" key="3">
    <source>
        <dbReference type="ARBA" id="ARBA00023163"/>
    </source>
</evidence>
<dbReference type="EMBL" id="VMNH01000013">
    <property type="protein sequence ID" value="TVO73434.1"/>
    <property type="molecule type" value="Genomic_DNA"/>
</dbReference>
<keyword evidence="3" id="KW-0804">Transcription</keyword>
<dbReference type="InterPro" id="IPR050204">
    <property type="entry name" value="AraC_XylS_family_regulators"/>
</dbReference>
<dbReference type="PRINTS" id="PR00032">
    <property type="entry name" value="HTHARAC"/>
</dbReference>